<reference evidence="1 2" key="1">
    <citation type="submission" date="2018-08" db="EMBL/GenBank/DDBJ databases">
        <title>A genome reference for cultivated species of the human gut microbiota.</title>
        <authorList>
            <person name="Zou Y."/>
            <person name="Xue W."/>
            <person name="Luo G."/>
        </authorList>
    </citation>
    <scope>NUCLEOTIDE SEQUENCE [LARGE SCALE GENOMIC DNA]</scope>
    <source>
        <strain evidence="1 2">AF28-26</strain>
    </source>
</reference>
<dbReference type="EMBL" id="QRTC01000067">
    <property type="protein sequence ID" value="RGQ35363.1"/>
    <property type="molecule type" value="Genomic_DNA"/>
</dbReference>
<evidence type="ECO:0000313" key="2">
    <source>
        <dbReference type="Proteomes" id="UP000284751"/>
    </source>
</evidence>
<protein>
    <submittedName>
        <fullName evidence="1">Uncharacterized protein</fullName>
    </submittedName>
</protein>
<comment type="caution">
    <text evidence="1">The sequence shown here is derived from an EMBL/GenBank/DDBJ whole genome shotgun (WGS) entry which is preliminary data.</text>
</comment>
<dbReference type="AlphaFoldDB" id="A0A412AUV0"/>
<sequence>MCFPFALSEIFWNSLLEASKTDHQKHRPGKTFFQTVLFCVIRRSDAVSAAGVRYGVWIKKKARAGP</sequence>
<organism evidence="1 2">
    <name type="scientific">[Clostridium] leptum</name>
    <dbReference type="NCBI Taxonomy" id="1535"/>
    <lineage>
        <taxon>Bacteria</taxon>
        <taxon>Bacillati</taxon>
        <taxon>Bacillota</taxon>
        <taxon>Clostridia</taxon>
        <taxon>Eubacteriales</taxon>
        <taxon>Oscillospiraceae</taxon>
        <taxon>Oscillospiraceae incertae sedis</taxon>
    </lineage>
</organism>
<evidence type="ECO:0000313" key="1">
    <source>
        <dbReference type="EMBL" id="RGQ35363.1"/>
    </source>
</evidence>
<dbReference type="Proteomes" id="UP000284751">
    <property type="component" value="Unassembled WGS sequence"/>
</dbReference>
<proteinExistence type="predicted"/>
<name>A0A412AUV0_9FIRM</name>
<gene>
    <name evidence="1" type="ORF">DWY99_12695</name>
</gene>
<accession>A0A412AUV0</accession>